<dbReference type="EMBL" id="GBRH01225298">
    <property type="protein sequence ID" value="JAD72597.1"/>
    <property type="molecule type" value="Transcribed_RNA"/>
</dbReference>
<dbReference type="AlphaFoldDB" id="A0A0A9CM95"/>
<proteinExistence type="predicted"/>
<accession>A0A0A9CM95</accession>
<evidence type="ECO:0000256" key="1">
    <source>
        <dbReference type="SAM" id="MobiDB-lite"/>
    </source>
</evidence>
<organism evidence="2">
    <name type="scientific">Arundo donax</name>
    <name type="common">Giant reed</name>
    <name type="synonym">Donax arundinaceus</name>
    <dbReference type="NCBI Taxonomy" id="35708"/>
    <lineage>
        <taxon>Eukaryota</taxon>
        <taxon>Viridiplantae</taxon>
        <taxon>Streptophyta</taxon>
        <taxon>Embryophyta</taxon>
        <taxon>Tracheophyta</taxon>
        <taxon>Spermatophyta</taxon>
        <taxon>Magnoliopsida</taxon>
        <taxon>Liliopsida</taxon>
        <taxon>Poales</taxon>
        <taxon>Poaceae</taxon>
        <taxon>PACMAD clade</taxon>
        <taxon>Arundinoideae</taxon>
        <taxon>Arundineae</taxon>
        <taxon>Arundo</taxon>
    </lineage>
</organism>
<protein>
    <submittedName>
        <fullName evidence="2">Uncharacterized protein</fullName>
    </submittedName>
</protein>
<evidence type="ECO:0000313" key="2">
    <source>
        <dbReference type="EMBL" id="JAD72597.1"/>
    </source>
</evidence>
<name>A0A0A9CM95_ARUDO</name>
<reference evidence="2" key="2">
    <citation type="journal article" date="2015" name="Data Brief">
        <title>Shoot transcriptome of the giant reed, Arundo donax.</title>
        <authorList>
            <person name="Barrero R.A."/>
            <person name="Guerrero F.D."/>
            <person name="Moolhuijzen P."/>
            <person name="Goolsby J.A."/>
            <person name="Tidwell J."/>
            <person name="Bellgard S.E."/>
            <person name="Bellgard M.I."/>
        </authorList>
    </citation>
    <scope>NUCLEOTIDE SEQUENCE</scope>
    <source>
        <tissue evidence="2">Shoot tissue taken approximately 20 cm above the soil surface</tissue>
    </source>
</reference>
<sequence>MNPREEEGGGSYMCSSLSAGHAAPGGSQCMGIS</sequence>
<feature type="region of interest" description="Disordered" evidence="1">
    <location>
        <begin position="1"/>
        <end position="33"/>
    </location>
</feature>
<reference evidence="2" key="1">
    <citation type="submission" date="2014-09" db="EMBL/GenBank/DDBJ databases">
        <authorList>
            <person name="Magalhaes I.L.F."/>
            <person name="Oliveira U."/>
            <person name="Santos F.R."/>
            <person name="Vidigal T.H.D.A."/>
            <person name="Brescovit A.D."/>
            <person name="Santos A.J."/>
        </authorList>
    </citation>
    <scope>NUCLEOTIDE SEQUENCE</scope>
    <source>
        <tissue evidence="2">Shoot tissue taken approximately 20 cm above the soil surface</tissue>
    </source>
</reference>